<feature type="region of interest" description="Disordered" evidence="1">
    <location>
        <begin position="1"/>
        <end position="87"/>
    </location>
</feature>
<evidence type="ECO:0000313" key="2">
    <source>
        <dbReference type="EMBL" id="ORX89939.1"/>
    </source>
</evidence>
<evidence type="ECO:0000313" key="3">
    <source>
        <dbReference type="Proteomes" id="UP000193144"/>
    </source>
</evidence>
<accession>A0A1Y1XW07</accession>
<reference evidence="2 3" key="1">
    <citation type="submission" date="2016-07" db="EMBL/GenBank/DDBJ databases">
        <title>Pervasive Adenine N6-methylation of Active Genes in Fungi.</title>
        <authorList>
            <consortium name="DOE Joint Genome Institute"/>
            <person name="Mondo S.J."/>
            <person name="Dannebaum R.O."/>
            <person name="Kuo R.C."/>
            <person name="Labutti K."/>
            <person name="Haridas S."/>
            <person name="Kuo A."/>
            <person name="Salamov A."/>
            <person name="Ahrendt S.R."/>
            <person name="Lipzen A."/>
            <person name="Sullivan W."/>
            <person name="Andreopoulos W.B."/>
            <person name="Clum A."/>
            <person name="Lindquist E."/>
            <person name="Daum C."/>
            <person name="Ramamoorthy G.K."/>
            <person name="Gryganskyi A."/>
            <person name="Culley D."/>
            <person name="Magnuson J.K."/>
            <person name="James T.Y."/>
            <person name="O'Malley M.A."/>
            <person name="Stajich J.E."/>
            <person name="Spatafora J.W."/>
            <person name="Visel A."/>
            <person name="Grigoriev I.V."/>
        </authorList>
    </citation>
    <scope>NUCLEOTIDE SEQUENCE [LARGE SCALE GENOMIC DNA]</scope>
    <source>
        <strain evidence="2 3">CBS 115471</strain>
    </source>
</reference>
<evidence type="ECO:0000256" key="1">
    <source>
        <dbReference type="SAM" id="MobiDB-lite"/>
    </source>
</evidence>
<sequence>MRIYQRPGYKHIHQNTHVKPTKRQRKDLSPAITPQNQRKNPEPAILIASLPKRQDSRKERSKQNTQPEPKQFPIHTKDITNPPSPLRTMSRLSYVLQQESDVSPSFHSSYTCGPADREYELPGGTKTKRRRESKDRGLGLEGAPFPRHKPSPAATLYASTQNRLFYPASPCLAPRR</sequence>
<dbReference type="EMBL" id="MCFA01000589">
    <property type="protein sequence ID" value="ORX89939.1"/>
    <property type="molecule type" value="Genomic_DNA"/>
</dbReference>
<protein>
    <submittedName>
        <fullName evidence="2">Uncharacterized protein</fullName>
    </submittedName>
</protein>
<keyword evidence="3" id="KW-1185">Reference proteome</keyword>
<organism evidence="2 3">
    <name type="scientific">Clohesyomyces aquaticus</name>
    <dbReference type="NCBI Taxonomy" id="1231657"/>
    <lineage>
        <taxon>Eukaryota</taxon>
        <taxon>Fungi</taxon>
        <taxon>Dikarya</taxon>
        <taxon>Ascomycota</taxon>
        <taxon>Pezizomycotina</taxon>
        <taxon>Dothideomycetes</taxon>
        <taxon>Pleosporomycetidae</taxon>
        <taxon>Pleosporales</taxon>
        <taxon>Lindgomycetaceae</taxon>
        <taxon>Clohesyomyces</taxon>
    </lineage>
</organism>
<gene>
    <name evidence="2" type="ORF">BCR34DRAFT_317512</name>
</gene>
<dbReference type="AlphaFoldDB" id="A0A1Y1XW07"/>
<comment type="caution">
    <text evidence="2">The sequence shown here is derived from an EMBL/GenBank/DDBJ whole genome shotgun (WGS) entry which is preliminary data.</text>
</comment>
<proteinExistence type="predicted"/>
<dbReference type="Proteomes" id="UP000193144">
    <property type="component" value="Unassembled WGS sequence"/>
</dbReference>
<name>A0A1Y1XW07_9PLEO</name>
<feature type="compositionally biased region" description="Basic and acidic residues" evidence="1">
    <location>
        <begin position="52"/>
        <end position="62"/>
    </location>
</feature>
<feature type="region of interest" description="Disordered" evidence="1">
    <location>
        <begin position="103"/>
        <end position="154"/>
    </location>
</feature>
<feature type="compositionally biased region" description="Basic residues" evidence="1">
    <location>
        <begin position="8"/>
        <end position="25"/>
    </location>
</feature>